<keyword evidence="3" id="KW-0547">Nucleotide-binding</keyword>
<dbReference type="Gene3D" id="3.40.50.300">
    <property type="entry name" value="P-loop containing nucleotide triphosphate hydrolases"/>
    <property type="match status" value="1"/>
</dbReference>
<dbReference type="Gene3D" id="3.80.10.10">
    <property type="entry name" value="Ribonuclease Inhibitor"/>
    <property type="match status" value="1"/>
</dbReference>
<dbReference type="Pfam" id="PF05729">
    <property type="entry name" value="NACHT"/>
    <property type="match status" value="1"/>
</dbReference>
<dbReference type="Pfam" id="PF18461">
    <property type="entry name" value="Atypical_Card"/>
    <property type="match status" value="1"/>
</dbReference>
<dbReference type="EMBL" id="JAAWVN010017017">
    <property type="protein sequence ID" value="MBN3292548.1"/>
    <property type="molecule type" value="Genomic_DNA"/>
</dbReference>
<evidence type="ECO:0000256" key="1">
    <source>
        <dbReference type="ARBA" id="ARBA00022614"/>
    </source>
</evidence>
<feature type="domain" description="NACHT" evidence="5">
    <location>
        <begin position="181"/>
        <end position="315"/>
    </location>
</feature>
<evidence type="ECO:0000259" key="5">
    <source>
        <dbReference type="PROSITE" id="PS50837"/>
    </source>
</evidence>
<keyword evidence="7" id="KW-1185">Reference proteome</keyword>
<dbReference type="InterPro" id="IPR041267">
    <property type="entry name" value="NLRP_HD2"/>
</dbReference>
<dbReference type="InterPro" id="IPR041210">
    <property type="entry name" value="NLRC5_atypical_Card"/>
</dbReference>
<keyword evidence="1" id="KW-0433">Leucine-rich repeat</keyword>
<dbReference type="InterPro" id="IPR027417">
    <property type="entry name" value="P-loop_NTPase"/>
</dbReference>
<evidence type="ECO:0000313" key="7">
    <source>
        <dbReference type="Proteomes" id="UP001166052"/>
    </source>
</evidence>
<dbReference type="Gene3D" id="1.10.533.20">
    <property type="match status" value="1"/>
</dbReference>
<evidence type="ECO:0000256" key="4">
    <source>
        <dbReference type="ARBA" id="ARBA00022840"/>
    </source>
</evidence>
<gene>
    <name evidence="6" type="primary">Nlrc5_0</name>
    <name evidence="6" type="ORF">GTO92_0018388</name>
</gene>
<evidence type="ECO:0000256" key="2">
    <source>
        <dbReference type="ARBA" id="ARBA00022737"/>
    </source>
</evidence>
<dbReference type="PANTHER" id="PTHR47189">
    <property type="entry name" value="MHC CLASS II TRANSACTIVATOR"/>
    <property type="match status" value="1"/>
</dbReference>
<accession>A0ABS2Z1C4</accession>
<evidence type="ECO:0000313" key="6">
    <source>
        <dbReference type="EMBL" id="MBN3292548.1"/>
    </source>
</evidence>
<dbReference type="Proteomes" id="UP001166052">
    <property type="component" value="Unassembled WGS sequence"/>
</dbReference>
<dbReference type="PROSITE" id="PS50837">
    <property type="entry name" value="NACHT"/>
    <property type="match status" value="1"/>
</dbReference>
<name>A0ABS2Z1C4_POLSE</name>
<dbReference type="PANTHER" id="PTHR47189:SF1">
    <property type="entry name" value="MHC CLASS II TRANSACTIVATOR"/>
    <property type="match status" value="1"/>
</dbReference>
<keyword evidence="4" id="KW-0067">ATP-binding</keyword>
<feature type="non-terminal residue" evidence="6">
    <location>
        <position position="1"/>
    </location>
</feature>
<organism evidence="6 7">
    <name type="scientific">Polypterus senegalus</name>
    <name type="common">Senegal bichir</name>
    <dbReference type="NCBI Taxonomy" id="55291"/>
    <lineage>
        <taxon>Eukaryota</taxon>
        <taxon>Metazoa</taxon>
        <taxon>Chordata</taxon>
        <taxon>Craniata</taxon>
        <taxon>Vertebrata</taxon>
        <taxon>Euteleostomi</taxon>
        <taxon>Actinopterygii</taxon>
        <taxon>Polypteriformes</taxon>
        <taxon>Polypteridae</taxon>
        <taxon>Polypterus</taxon>
    </lineage>
</organism>
<protein>
    <submittedName>
        <fullName evidence="6">NLRC5 protein</fullName>
    </submittedName>
</protein>
<dbReference type="Pfam" id="PF17776">
    <property type="entry name" value="NLRC4_HD2"/>
    <property type="match status" value="1"/>
</dbReference>
<keyword evidence="2" id="KW-0677">Repeat</keyword>
<dbReference type="SUPFAM" id="SSF52540">
    <property type="entry name" value="P-loop containing nucleoside triphosphate hydrolases"/>
    <property type="match status" value="1"/>
</dbReference>
<dbReference type="InterPro" id="IPR032675">
    <property type="entry name" value="LRR_dom_sf"/>
</dbReference>
<dbReference type="SUPFAM" id="SSF52047">
    <property type="entry name" value="RNI-like"/>
    <property type="match status" value="1"/>
</dbReference>
<feature type="non-terminal residue" evidence="6">
    <location>
        <position position="768"/>
    </location>
</feature>
<dbReference type="InterPro" id="IPR007111">
    <property type="entry name" value="NACHT_NTPase"/>
</dbReference>
<sequence length="768" mass="87923">MQEMDLTTELETVKPELVDVLCQESDVVLWQITGHLNQDEQARVNRVVEKRSRLSLILDIIAQKDRRAWSCVIQTLCMACQFLPMQLETRLMSAAGEDLSEIYKSSLMSMLLQRHEEMNTGILKPTSLDHIPINLMSKNMWKERMDKTRRNLRGLQSCKSEMARCVKVLELLEPSNTSESRVIVLLGKAGTGKTMLMQHITYQWAKGALPDLSLIYLFEFRQLNLIKKKLTLRQLLFNFFHKPEEDEDLVFEFISTNPQKLCIIFDGYDEFAGKIDLLGTHTYSMEKPVSVIELFSALYTGKLLNGCTLLVTCRPKDVLDLPLHAVDQVGEVLGFDHRQVEEFARNFFNDCSYKEQALRHLMEDPNILNMCYVPALCFVCCMCLDHSLSQGCGKSQLPNTMTQVYIKMLLAFLSKKQAISGPKCSKTLLQKYRQEINELSELAMRGLDQSNIVFYAHDVSNSVIKFFSENAFLSVFEVKNEDRVKNVGCAFIHLTMQEFFAALHLITSDSINETELRKSFNLKSKWISKNDRKTVFTDMFHIFVSGLSSKECTSLLSTLARHNESWVEKRQRVILHMLTKLGTSNLSGPKIIELCHCAHETQDPQLAELIGAHQKYEFRNFRLTPVDMNALVYILKHSRRDVCLDIAGCSIEVEGLDVLPRCSAIQGLVLNNNQVSSTGSCYLSHALASCSNVTEVWLQSENIVIRFLEQPVVEPDVCIRRNVDTGKRQENGLGCTKVFRFNEYTLDKKMIEKLSRILKQCLRLTYLE</sequence>
<proteinExistence type="predicted"/>
<reference evidence="6" key="1">
    <citation type="journal article" date="2021" name="Cell">
        <title>Tracing the genetic footprints of vertebrate landing in non-teleost ray-finned fishes.</title>
        <authorList>
            <person name="Bi X."/>
            <person name="Wang K."/>
            <person name="Yang L."/>
            <person name="Pan H."/>
            <person name="Jiang H."/>
            <person name="Wei Q."/>
            <person name="Fang M."/>
            <person name="Yu H."/>
            <person name="Zhu C."/>
            <person name="Cai Y."/>
            <person name="He Y."/>
            <person name="Gan X."/>
            <person name="Zeng H."/>
            <person name="Yu D."/>
            <person name="Zhu Y."/>
            <person name="Jiang H."/>
            <person name="Qiu Q."/>
            <person name="Yang H."/>
            <person name="Zhang Y.E."/>
            <person name="Wang W."/>
            <person name="Zhu M."/>
            <person name="He S."/>
            <person name="Zhang G."/>
        </authorList>
    </citation>
    <scope>NUCLEOTIDE SEQUENCE</scope>
    <source>
        <strain evidence="6">Bchr_001</strain>
    </source>
</reference>
<evidence type="ECO:0000256" key="3">
    <source>
        <dbReference type="ARBA" id="ARBA00022741"/>
    </source>
</evidence>
<comment type="caution">
    <text evidence="6">The sequence shown here is derived from an EMBL/GenBank/DDBJ whole genome shotgun (WGS) entry which is preliminary data.</text>
</comment>